<dbReference type="GO" id="GO:0006811">
    <property type="term" value="P:monoatomic ion transport"/>
    <property type="evidence" value="ECO:0007669"/>
    <property type="project" value="UniProtKB-KW"/>
</dbReference>
<evidence type="ECO:0000256" key="7">
    <source>
        <dbReference type="ARBA" id="ARBA00022475"/>
    </source>
</evidence>
<evidence type="ECO:0000256" key="1">
    <source>
        <dbReference type="ARBA" id="ARBA00003408"/>
    </source>
</evidence>
<dbReference type="PIRSF" id="PIRSF006603">
    <property type="entry name" value="DinF"/>
    <property type="match status" value="1"/>
</dbReference>
<dbReference type="Proteomes" id="UP000434223">
    <property type="component" value="Unassembled WGS sequence"/>
</dbReference>
<feature type="transmembrane region" description="Helical" evidence="13">
    <location>
        <begin position="316"/>
        <end position="335"/>
    </location>
</feature>
<dbReference type="InterPro" id="IPR050222">
    <property type="entry name" value="MATE_MdtK"/>
</dbReference>
<evidence type="ECO:0000256" key="4">
    <source>
        <dbReference type="ARBA" id="ARBA00020268"/>
    </source>
</evidence>
<keyword evidence="11 13" id="KW-0472">Membrane</keyword>
<protein>
    <recommendedName>
        <fullName evidence="4">Probable multidrug resistance protein NorM</fullName>
    </recommendedName>
    <alternativeName>
        <fullName evidence="12">Multidrug-efflux transporter</fullName>
    </alternativeName>
</protein>
<keyword evidence="10" id="KW-0406">Ion transport</keyword>
<comment type="caution">
    <text evidence="14">The sequence shown here is derived from an EMBL/GenBank/DDBJ whole genome shotgun (WGS) entry which is preliminary data.</text>
</comment>
<proteinExistence type="inferred from homology"/>
<dbReference type="EMBL" id="WNME01000010">
    <property type="protein sequence ID" value="MUB64450.1"/>
    <property type="molecule type" value="Genomic_DNA"/>
</dbReference>
<dbReference type="AlphaFoldDB" id="A0AAW9WH58"/>
<evidence type="ECO:0000256" key="11">
    <source>
        <dbReference type="ARBA" id="ARBA00023136"/>
    </source>
</evidence>
<dbReference type="CDD" id="cd13138">
    <property type="entry name" value="MATE_yoeA_like"/>
    <property type="match status" value="1"/>
</dbReference>
<dbReference type="PANTHER" id="PTHR43298">
    <property type="entry name" value="MULTIDRUG RESISTANCE PROTEIN NORM-RELATED"/>
    <property type="match status" value="1"/>
</dbReference>
<name>A0AAW9WH58_9FIRM</name>
<feature type="transmembrane region" description="Helical" evidence="13">
    <location>
        <begin position="413"/>
        <end position="436"/>
    </location>
</feature>
<dbReference type="NCBIfam" id="TIGR00797">
    <property type="entry name" value="matE"/>
    <property type="match status" value="1"/>
</dbReference>
<keyword evidence="5" id="KW-0813">Transport</keyword>
<feature type="transmembrane region" description="Helical" evidence="13">
    <location>
        <begin position="168"/>
        <end position="189"/>
    </location>
</feature>
<evidence type="ECO:0000313" key="14">
    <source>
        <dbReference type="EMBL" id="MUB64450.1"/>
    </source>
</evidence>
<organism evidence="14 15">
    <name type="scientific">Hungatella hathewayi</name>
    <dbReference type="NCBI Taxonomy" id="154046"/>
    <lineage>
        <taxon>Bacteria</taxon>
        <taxon>Bacillati</taxon>
        <taxon>Bacillota</taxon>
        <taxon>Clostridia</taxon>
        <taxon>Lachnospirales</taxon>
        <taxon>Lachnospiraceae</taxon>
        <taxon>Hungatella</taxon>
    </lineage>
</organism>
<evidence type="ECO:0000256" key="3">
    <source>
        <dbReference type="ARBA" id="ARBA00010199"/>
    </source>
</evidence>
<gene>
    <name evidence="14" type="ORF">GNE07_15570</name>
</gene>
<accession>A0AAW9WH58</accession>
<dbReference type="InterPro" id="IPR048279">
    <property type="entry name" value="MdtK-like"/>
</dbReference>
<evidence type="ECO:0000256" key="9">
    <source>
        <dbReference type="ARBA" id="ARBA00022989"/>
    </source>
</evidence>
<evidence type="ECO:0000256" key="8">
    <source>
        <dbReference type="ARBA" id="ARBA00022692"/>
    </source>
</evidence>
<keyword evidence="6" id="KW-0050">Antiport</keyword>
<dbReference type="InterPro" id="IPR002528">
    <property type="entry name" value="MATE_fam"/>
</dbReference>
<evidence type="ECO:0000256" key="13">
    <source>
        <dbReference type="SAM" id="Phobius"/>
    </source>
</evidence>
<evidence type="ECO:0000256" key="12">
    <source>
        <dbReference type="ARBA" id="ARBA00031636"/>
    </source>
</evidence>
<comment type="subcellular location">
    <subcellularLocation>
        <location evidence="2">Cell membrane</location>
        <topology evidence="2">Multi-pass membrane protein</topology>
    </subcellularLocation>
</comment>
<keyword evidence="9 13" id="KW-1133">Transmembrane helix</keyword>
<feature type="transmembrane region" description="Helical" evidence="13">
    <location>
        <begin position="195"/>
        <end position="214"/>
    </location>
</feature>
<evidence type="ECO:0000256" key="2">
    <source>
        <dbReference type="ARBA" id="ARBA00004651"/>
    </source>
</evidence>
<evidence type="ECO:0000256" key="5">
    <source>
        <dbReference type="ARBA" id="ARBA00022448"/>
    </source>
</evidence>
<dbReference type="GO" id="GO:0042910">
    <property type="term" value="F:xenobiotic transmembrane transporter activity"/>
    <property type="evidence" value="ECO:0007669"/>
    <property type="project" value="InterPro"/>
</dbReference>
<sequence>MMMKDMTTGTIPSQLIRFSIPLVLGNLFQLTYNAVDSIIVGRWAGENALAAVGTANPVMSIVILGITGICIGASVLMSEFFGAGRGEQLKRQVSTTLIFGCFFSAVVVLLGLACSGVVMKALRVPEEIFGEAVLYLRIVFLGMPFTYLYNAVASALRSVGDSRTPVRFLAMASVLNGCLDLVFVAGLGLGVVGAALATDIAEAVSALLCVAYVYRKVPLLQLKREDLRVDGELLKLTLKHGSITALQQSCQPIGKLLIQGAINPLGVSTIAAFNAVNRVDDFAFTPEQSISSGMMTFIAQNRGAGKKERVKKGFRYGLLVEAGYWVIICTVILLMKEPLMRLFVSDGDTKMVAPGVEYLSLMAFFYLMPAFTNGIQGFFRGMGNMSITLVSTLIQISFRVVFVYLLVPRMGMTGVACSCLIGWSFMLMAEVPYYFWFKRRHELLRD</sequence>
<keyword evidence="7" id="KW-1003">Cell membrane</keyword>
<keyword evidence="8 13" id="KW-0812">Transmembrane</keyword>
<evidence type="ECO:0000256" key="10">
    <source>
        <dbReference type="ARBA" id="ARBA00023065"/>
    </source>
</evidence>
<evidence type="ECO:0000256" key="6">
    <source>
        <dbReference type="ARBA" id="ARBA00022449"/>
    </source>
</evidence>
<comment type="similarity">
    <text evidence="3">Belongs to the multi antimicrobial extrusion (MATE) (TC 2.A.66.1) family.</text>
</comment>
<feature type="transmembrane region" description="Helical" evidence="13">
    <location>
        <begin position="134"/>
        <end position="156"/>
    </location>
</feature>
<feature type="transmembrane region" description="Helical" evidence="13">
    <location>
        <begin position="387"/>
        <end position="407"/>
    </location>
</feature>
<dbReference type="PANTHER" id="PTHR43298:SF2">
    <property type="entry name" value="FMN_FAD EXPORTER YEEO-RELATED"/>
    <property type="match status" value="1"/>
</dbReference>
<comment type="function">
    <text evidence="1">Multidrug efflux pump.</text>
</comment>
<dbReference type="GO" id="GO:0015297">
    <property type="term" value="F:antiporter activity"/>
    <property type="evidence" value="ECO:0007669"/>
    <property type="project" value="UniProtKB-KW"/>
</dbReference>
<dbReference type="GO" id="GO:0005886">
    <property type="term" value="C:plasma membrane"/>
    <property type="evidence" value="ECO:0007669"/>
    <property type="project" value="UniProtKB-SubCell"/>
</dbReference>
<dbReference type="Pfam" id="PF01554">
    <property type="entry name" value="MatE"/>
    <property type="match status" value="2"/>
</dbReference>
<reference evidence="14 15" key="1">
    <citation type="submission" date="2019-09" db="EMBL/GenBank/DDBJ databases">
        <title>Draft genome sequencing of Hungatella hathewayi 123Y-2.</title>
        <authorList>
            <person name="Lv Q."/>
            <person name="Li S."/>
        </authorList>
    </citation>
    <scope>NUCLEOTIDE SEQUENCE [LARGE SCALE GENOMIC DNA]</scope>
    <source>
        <strain evidence="14 15">123Y-2</strain>
    </source>
</reference>
<feature type="transmembrane region" description="Helical" evidence="13">
    <location>
        <begin position="97"/>
        <end position="122"/>
    </location>
</feature>
<feature type="transmembrane region" description="Helical" evidence="13">
    <location>
        <begin position="57"/>
        <end position="76"/>
    </location>
</feature>
<evidence type="ECO:0000313" key="15">
    <source>
        <dbReference type="Proteomes" id="UP000434223"/>
    </source>
</evidence>